<evidence type="ECO:0000256" key="5">
    <source>
        <dbReference type="ARBA" id="ARBA00023004"/>
    </source>
</evidence>
<dbReference type="InterPro" id="IPR036909">
    <property type="entry name" value="Cyt_c-like_dom_sf"/>
</dbReference>
<reference evidence="9 10" key="1">
    <citation type="submission" date="2018-03" db="EMBL/GenBank/DDBJ databases">
        <title>Draft genome of Deinococcus sp. OD32.</title>
        <authorList>
            <person name="Wang X.-P."/>
            <person name="Du Z.-J."/>
        </authorList>
    </citation>
    <scope>NUCLEOTIDE SEQUENCE [LARGE SCALE GENOMIC DNA]</scope>
    <source>
        <strain evidence="9 10">OD32</strain>
    </source>
</reference>
<dbReference type="GO" id="GO:0046872">
    <property type="term" value="F:metal ion binding"/>
    <property type="evidence" value="ECO:0007669"/>
    <property type="project" value="UniProtKB-KW"/>
</dbReference>
<evidence type="ECO:0000256" key="6">
    <source>
        <dbReference type="PROSITE-ProRule" id="PRU00433"/>
    </source>
</evidence>
<keyword evidence="2 6" id="KW-0349">Heme</keyword>
<dbReference type="PANTHER" id="PTHR37823">
    <property type="entry name" value="CYTOCHROME C-553-LIKE"/>
    <property type="match status" value="1"/>
</dbReference>
<dbReference type="InterPro" id="IPR009056">
    <property type="entry name" value="Cyt_c-like_dom"/>
</dbReference>
<dbReference type="RefSeq" id="WP_107137625.1">
    <property type="nucleotide sequence ID" value="NZ_PYSV01000006.1"/>
</dbReference>
<dbReference type="EMBL" id="PYSV01000006">
    <property type="protein sequence ID" value="PTA68396.1"/>
    <property type="molecule type" value="Genomic_DNA"/>
</dbReference>
<dbReference type="InterPro" id="IPR051811">
    <property type="entry name" value="Cytochrome_c550/c551-like"/>
</dbReference>
<protein>
    <submittedName>
        <fullName evidence="9">Cytochrome c, class I</fullName>
    </submittedName>
</protein>
<keyword evidence="10" id="KW-1185">Reference proteome</keyword>
<keyword evidence="1" id="KW-0813">Transport</keyword>
<feature type="domain" description="Cytochrome c" evidence="8">
    <location>
        <begin position="49"/>
        <end position="137"/>
    </location>
</feature>
<keyword evidence="7" id="KW-1133">Transmembrane helix</keyword>
<dbReference type="Pfam" id="PF00034">
    <property type="entry name" value="Cytochrom_C"/>
    <property type="match status" value="1"/>
</dbReference>
<keyword evidence="5 6" id="KW-0408">Iron</keyword>
<sequence>MSGEFYSGRQVAGLVTFLVVGAVLGVGAYQAGGRLSGAGSGAQVSAAAPSAPDGQALYAGNCAGCHGAKAEGGLGPGLAHTAAWGSAEFTRAVLDGQSPQGRELGTVMPRFRQTGLDGAPATDAQVAAIQAYVQTLK</sequence>
<dbReference type="Proteomes" id="UP000240317">
    <property type="component" value="Unassembled WGS sequence"/>
</dbReference>
<evidence type="ECO:0000256" key="7">
    <source>
        <dbReference type="SAM" id="Phobius"/>
    </source>
</evidence>
<evidence type="ECO:0000259" key="8">
    <source>
        <dbReference type="PROSITE" id="PS51007"/>
    </source>
</evidence>
<dbReference type="SUPFAM" id="SSF46626">
    <property type="entry name" value="Cytochrome c"/>
    <property type="match status" value="1"/>
</dbReference>
<feature type="transmembrane region" description="Helical" evidence="7">
    <location>
        <begin position="12"/>
        <end position="29"/>
    </location>
</feature>
<dbReference type="PROSITE" id="PS51007">
    <property type="entry name" value="CYTC"/>
    <property type="match status" value="1"/>
</dbReference>
<organism evidence="9 10">
    <name type="scientific">Deinococcus arcticus</name>
    <dbReference type="NCBI Taxonomy" id="2136176"/>
    <lineage>
        <taxon>Bacteria</taxon>
        <taxon>Thermotogati</taxon>
        <taxon>Deinococcota</taxon>
        <taxon>Deinococci</taxon>
        <taxon>Deinococcales</taxon>
        <taxon>Deinococcaceae</taxon>
        <taxon>Deinococcus</taxon>
    </lineage>
</organism>
<evidence type="ECO:0000313" key="10">
    <source>
        <dbReference type="Proteomes" id="UP000240317"/>
    </source>
</evidence>
<proteinExistence type="predicted"/>
<keyword evidence="7" id="KW-0472">Membrane</keyword>
<keyword evidence="3 6" id="KW-0479">Metal-binding</keyword>
<name>A0A2T3W933_9DEIO</name>
<dbReference type="GO" id="GO:0020037">
    <property type="term" value="F:heme binding"/>
    <property type="evidence" value="ECO:0007669"/>
    <property type="project" value="InterPro"/>
</dbReference>
<evidence type="ECO:0000256" key="3">
    <source>
        <dbReference type="ARBA" id="ARBA00022723"/>
    </source>
</evidence>
<dbReference type="Gene3D" id="1.10.760.10">
    <property type="entry name" value="Cytochrome c-like domain"/>
    <property type="match status" value="1"/>
</dbReference>
<dbReference type="OrthoDB" id="68492at2"/>
<keyword evidence="7" id="KW-0812">Transmembrane</keyword>
<evidence type="ECO:0000256" key="1">
    <source>
        <dbReference type="ARBA" id="ARBA00022448"/>
    </source>
</evidence>
<comment type="caution">
    <text evidence="9">The sequence shown here is derived from an EMBL/GenBank/DDBJ whole genome shotgun (WGS) entry which is preliminary data.</text>
</comment>
<gene>
    <name evidence="9" type="ORF">C8263_08170</name>
</gene>
<dbReference type="GO" id="GO:0009055">
    <property type="term" value="F:electron transfer activity"/>
    <property type="evidence" value="ECO:0007669"/>
    <property type="project" value="InterPro"/>
</dbReference>
<evidence type="ECO:0000256" key="4">
    <source>
        <dbReference type="ARBA" id="ARBA00022982"/>
    </source>
</evidence>
<dbReference type="PANTHER" id="PTHR37823:SF1">
    <property type="entry name" value="CYTOCHROME C-553-LIKE"/>
    <property type="match status" value="1"/>
</dbReference>
<dbReference type="AlphaFoldDB" id="A0A2T3W933"/>
<keyword evidence="4" id="KW-0249">Electron transport</keyword>
<evidence type="ECO:0000313" key="9">
    <source>
        <dbReference type="EMBL" id="PTA68396.1"/>
    </source>
</evidence>
<evidence type="ECO:0000256" key="2">
    <source>
        <dbReference type="ARBA" id="ARBA00022617"/>
    </source>
</evidence>
<accession>A0A2T3W933</accession>